<evidence type="ECO:0000313" key="4">
    <source>
        <dbReference type="Proteomes" id="UP001280121"/>
    </source>
</evidence>
<dbReference type="PANTHER" id="PTHR15107:SF0">
    <property type="entry name" value="DNA ENDONUCLEASE ACTIVATOR CTP1 C-TERMINAL DOMAIN-CONTAINING PROTEIN"/>
    <property type="match status" value="1"/>
</dbReference>
<feature type="compositionally biased region" description="Basic and acidic residues" evidence="2">
    <location>
        <begin position="54"/>
        <end position="67"/>
    </location>
</feature>
<dbReference type="AlphaFoldDB" id="A0AAD9TJD0"/>
<proteinExistence type="predicted"/>
<keyword evidence="1" id="KW-0175">Coiled coil</keyword>
<dbReference type="GO" id="GO:0010792">
    <property type="term" value="P:DNA double-strand break processing involved in repair via single-strand annealing"/>
    <property type="evidence" value="ECO:0007669"/>
    <property type="project" value="TreeGrafter"/>
</dbReference>
<accession>A0AAD9TJD0</accession>
<organism evidence="3 4">
    <name type="scientific">Dipteronia dyeriana</name>
    <dbReference type="NCBI Taxonomy" id="168575"/>
    <lineage>
        <taxon>Eukaryota</taxon>
        <taxon>Viridiplantae</taxon>
        <taxon>Streptophyta</taxon>
        <taxon>Embryophyta</taxon>
        <taxon>Tracheophyta</taxon>
        <taxon>Spermatophyta</taxon>
        <taxon>Magnoliopsida</taxon>
        <taxon>eudicotyledons</taxon>
        <taxon>Gunneridae</taxon>
        <taxon>Pentapetalae</taxon>
        <taxon>rosids</taxon>
        <taxon>malvids</taxon>
        <taxon>Sapindales</taxon>
        <taxon>Sapindaceae</taxon>
        <taxon>Hippocastanoideae</taxon>
        <taxon>Acereae</taxon>
        <taxon>Dipteronia</taxon>
    </lineage>
</organism>
<dbReference type="InterPro" id="IPR033316">
    <property type="entry name" value="RBBP8-like"/>
</dbReference>
<feature type="coiled-coil region" evidence="1">
    <location>
        <begin position="130"/>
        <end position="157"/>
    </location>
</feature>
<sequence length="247" mass="28441">MLEKAKPAKVQDGKTSPLLAILESQQLKVNELEQKSKEVDEGMELQKSKASVLVDKDKQRKEHGEENTKLVAELNSWKKKVDELQPELREKNEEIARKNELSDNQVQKIEMLISDISNSKQLWTDQIHDKKLLTAKLEGLEENVGRLQEELRKKTEEVLEGKKSHELLVQKVDLNSFEMLKSKPRFEEYEKEKKLLLGKVEVLDENIIKLQMDLSERSDEAAGGGDMNKTLLQQIELKASELISEKK</sequence>
<comment type="caution">
    <text evidence="3">The sequence shown here is derived from an EMBL/GenBank/DDBJ whole genome shotgun (WGS) entry which is preliminary data.</text>
</comment>
<evidence type="ECO:0000256" key="1">
    <source>
        <dbReference type="SAM" id="Coils"/>
    </source>
</evidence>
<keyword evidence="4" id="KW-1185">Reference proteome</keyword>
<protein>
    <submittedName>
        <fullName evidence="3">Uncharacterized protein</fullName>
    </submittedName>
</protein>
<name>A0AAD9TJD0_9ROSI</name>
<feature type="region of interest" description="Disordered" evidence="2">
    <location>
        <begin position="36"/>
        <end position="67"/>
    </location>
</feature>
<dbReference type="GO" id="GO:0003684">
    <property type="term" value="F:damaged DNA binding"/>
    <property type="evidence" value="ECO:0007669"/>
    <property type="project" value="TreeGrafter"/>
</dbReference>
<evidence type="ECO:0000313" key="3">
    <source>
        <dbReference type="EMBL" id="KAK2637076.1"/>
    </source>
</evidence>
<evidence type="ECO:0000256" key="2">
    <source>
        <dbReference type="SAM" id="MobiDB-lite"/>
    </source>
</evidence>
<dbReference type="PANTHER" id="PTHR15107">
    <property type="entry name" value="RETINOBLASTOMA BINDING PROTEIN 8"/>
    <property type="match status" value="1"/>
</dbReference>
<reference evidence="3" key="1">
    <citation type="journal article" date="2023" name="Plant J.">
        <title>Genome sequences and population genomics provide insights into the demographic history, inbreeding, and mutation load of two 'living fossil' tree species of Dipteronia.</title>
        <authorList>
            <person name="Feng Y."/>
            <person name="Comes H.P."/>
            <person name="Chen J."/>
            <person name="Zhu S."/>
            <person name="Lu R."/>
            <person name="Zhang X."/>
            <person name="Li P."/>
            <person name="Qiu J."/>
            <person name="Olsen K.M."/>
            <person name="Qiu Y."/>
        </authorList>
    </citation>
    <scope>NUCLEOTIDE SEQUENCE</scope>
    <source>
        <strain evidence="3">KIB01</strain>
    </source>
</reference>
<dbReference type="Proteomes" id="UP001280121">
    <property type="component" value="Unassembled WGS sequence"/>
</dbReference>
<gene>
    <name evidence="3" type="ORF">Ddye_031868</name>
</gene>
<feature type="compositionally biased region" description="Basic and acidic residues" evidence="2">
    <location>
        <begin position="36"/>
        <end position="47"/>
    </location>
</feature>
<dbReference type="EMBL" id="JANJYI010000009">
    <property type="protein sequence ID" value="KAK2637076.1"/>
    <property type="molecule type" value="Genomic_DNA"/>
</dbReference>